<keyword evidence="3" id="KW-0325">Glycoprotein</keyword>
<dbReference type="SMART" id="SM00409">
    <property type="entry name" value="IG"/>
    <property type="match status" value="9"/>
</dbReference>
<feature type="domain" description="Ig-like" evidence="5">
    <location>
        <begin position="478"/>
        <end position="560"/>
    </location>
</feature>
<name>A0A8T3CM94_9TELE</name>
<dbReference type="InterPro" id="IPR003599">
    <property type="entry name" value="Ig_sub"/>
</dbReference>
<dbReference type="Proteomes" id="UP000829720">
    <property type="component" value="Unassembled WGS sequence"/>
</dbReference>
<comment type="caution">
    <text evidence="6">The sequence shown here is derived from an EMBL/GenBank/DDBJ whole genome shotgun (WGS) entry which is preliminary data.</text>
</comment>
<dbReference type="SMART" id="SM00406">
    <property type="entry name" value="IGv"/>
    <property type="match status" value="4"/>
</dbReference>
<evidence type="ECO:0000313" key="7">
    <source>
        <dbReference type="Proteomes" id="UP000829720"/>
    </source>
</evidence>
<dbReference type="Pfam" id="PF13927">
    <property type="entry name" value="Ig_3"/>
    <property type="match status" value="8"/>
</dbReference>
<gene>
    <name evidence="6" type="ORF">AGOR_G00212150</name>
</gene>
<dbReference type="InterPro" id="IPR003598">
    <property type="entry name" value="Ig_sub2"/>
</dbReference>
<evidence type="ECO:0000256" key="2">
    <source>
        <dbReference type="ARBA" id="ARBA00023157"/>
    </source>
</evidence>
<proteinExistence type="predicted"/>
<dbReference type="PANTHER" id="PTHR44337">
    <property type="entry name" value="CARCINOEMBRYONIC ANTIGEN-RELATED CELL ADHESION MOLECULE 8"/>
    <property type="match status" value="1"/>
</dbReference>
<dbReference type="PANTHER" id="PTHR44337:SF20">
    <property type="entry name" value="CARCINOEMBRYONIC ANTIGEN-RELATED CELL ADHESION MOLECULE 5-RELATED"/>
    <property type="match status" value="1"/>
</dbReference>
<keyword evidence="2" id="KW-1015">Disulfide bond</keyword>
<evidence type="ECO:0000259" key="5">
    <source>
        <dbReference type="PROSITE" id="PS50835"/>
    </source>
</evidence>
<keyword evidence="1" id="KW-0732">Signal</keyword>
<feature type="domain" description="Ig-like" evidence="5">
    <location>
        <begin position="571"/>
        <end position="650"/>
    </location>
</feature>
<feature type="domain" description="Ig-like" evidence="5">
    <location>
        <begin position="218"/>
        <end position="298"/>
    </location>
</feature>
<dbReference type="PROSITE" id="PS50835">
    <property type="entry name" value="IG_LIKE"/>
    <property type="match status" value="8"/>
</dbReference>
<feature type="domain" description="Ig-like" evidence="5">
    <location>
        <begin position="670"/>
        <end position="736"/>
    </location>
</feature>
<keyword evidence="7" id="KW-1185">Reference proteome</keyword>
<dbReference type="InterPro" id="IPR036179">
    <property type="entry name" value="Ig-like_dom_sf"/>
</dbReference>
<dbReference type="InterPro" id="IPR052598">
    <property type="entry name" value="IgSF_CEA-related"/>
</dbReference>
<dbReference type="SMART" id="SM00408">
    <property type="entry name" value="IGc2"/>
    <property type="match status" value="8"/>
</dbReference>
<dbReference type="EMBL" id="JAERUA010000020">
    <property type="protein sequence ID" value="KAI1886259.1"/>
    <property type="molecule type" value="Genomic_DNA"/>
</dbReference>
<dbReference type="InterPro" id="IPR013106">
    <property type="entry name" value="Ig_V-set"/>
</dbReference>
<dbReference type="AlphaFoldDB" id="A0A8T3CM94"/>
<feature type="domain" description="Ig-like" evidence="5">
    <location>
        <begin position="302"/>
        <end position="384"/>
    </location>
</feature>
<sequence>MSAETEHSCTQVLSRLLFPGLSAVEVRPSRNPIPAGENVTLEVIPPTAMQLGTWSFESLTILIYSTETETVIPEYLHRLAFDSNTGSLTLMNVNVNDSGLYIIQGFQPSFRAEVTLSVQEPVSDVTVNASATDLVEFNDTVTLTCSASGSSLSFQWLLGSSDIITGGRVQLSDDGSILTISSVLRSDRGPLYCIAYNGISNGTSQPILLNISFGPGDPEVTKNPNEAIYRAGSGVVLSCSAQSNPPASYLWEFDGRLLSPTGPELSLQNVHQNQSGNYSCLAHNSITRRYTRAQTSITILDPISGVIVKNSGELPILDKVFTLSCEVSGPASSIQWLKDGHALVPDNRTVFSADSGSVTLSPVQRSDDGSYQCEAFNAVSNKTSPGYHLLVNYGPEQVVITGPAVAETGTNVTFSCSASSQPPSQYRWYFNSSQVGAGSVFETGPLTLASHGLYTCKASNSVTGRNSTAVKELAVVAPITAAMVIVSGGLPIQDRPVTMECKVDGQADSIQWLRDGSPMMADNRTVFSADNSSVTLSPVQRSDDGSYQCEVFNAVSNKTSPGYHLLVNYGPEQVVITGPAVAATGTNATFSCSASSQPPSQYRWYFNGSQVGEGSVFETGPLTLANHGAYTCEASNSVTGRNSTAVKELAVIAIISLVTVNANPSQPILSQSVTLTCDITGAVSSIHWLKDGHALVPDNRMAFSSDNGSVTLSPVQRSDDGTYQCEAFNAVSNKTSPGYHLLVNYGPEQVVITGPAVAATGTNVTFSCSASSQPPSQYRWYFNGSQVAEGSVFETGPLTLASHGAYTCEASNSVTGGTALL</sequence>
<protein>
    <recommendedName>
        <fullName evidence="5">Ig-like domain-containing protein</fullName>
    </recommendedName>
</protein>
<evidence type="ECO:0000313" key="6">
    <source>
        <dbReference type="EMBL" id="KAI1886259.1"/>
    </source>
</evidence>
<evidence type="ECO:0000256" key="1">
    <source>
        <dbReference type="ARBA" id="ARBA00022729"/>
    </source>
</evidence>
<dbReference type="OrthoDB" id="6159398at2759"/>
<dbReference type="CDD" id="cd00096">
    <property type="entry name" value="Ig"/>
    <property type="match status" value="1"/>
</dbReference>
<dbReference type="InterPro" id="IPR007110">
    <property type="entry name" value="Ig-like_dom"/>
</dbReference>
<feature type="domain" description="Ig-like" evidence="5">
    <location>
        <begin position="747"/>
        <end position="821"/>
    </location>
</feature>
<reference evidence="6" key="1">
    <citation type="submission" date="2021-01" db="EMBL/GenBank/DDBJ databases">
        <authorList>
            <person name="Zahm M."/>
            <person name="Roques C."/>
            <person name="Cabau C."/>
            <person name="Klopp C."/>
            <person name="Donnadieu C."/>
            <person name="Jouanno E."/>
            <person name="Lampietro C."/>
            <person name="Louis A."/>
            <person name="Herpin A."/>
            <person name="Echchiki A."/>
            <person name="Berthelot C."/>
            <person name="Parey E."/>
            <person name="Roest-Crollius H."/>
            <person name="Braasch I."/>
            <person name="Postlethwait J."/>
            <person name="Bobe J."/>
            <person name="Montfort J."/>
            <person name="Bouchez O."/>
            <person name="Begum T."/>
            <person name="Mejri S."/>
            <person name="Adams A."/>
            <person name="Chen W.-J."/>
            <person name="Guiguen Y."/>
        </authorList>
    </citation>
    <scope>NUCLEOTIDE SEQUENCE</scope>
    <source>
        <tissue evidence="6">Blood</tissue>
    </source>
</reference>
<dbReference type="Gene3D" id="2.60.40.10">
    <property type="entry name" value="Immunoglobulins"/>
    <property type="match status" value="9"/>
</dbReference>
<dbReference type="InterPro" id="IPR013783">
    <property type="entry name" value="Ig-like_fold"/>
</dbReference>
<organism evidence="6 7">
    <name type="scientific">Albula goreensis</name>
    <dbReference type="NCBI Taxonomy" id="1534307"/>
    <lineage>
        <taxon>Eukaryota</taxon>
        <taxon>Metazoa</taxon>
        <taxon>Chordata</taxon>
        <taxon>Craniata</taxon>
        <taxon>Vertebrata</taxon>
        <taxon>Euteleostomi</taxon>
        <taxon>Actinopterygii</taxon>
        <taxon>Neopterygii</taxon>
        <taxon>Teleostei</taxon>
        <taxon>Albuliformes</taxon>
        <taxon>Albulidae</taxon>
        <taxon>Albula</taxon>
    </lineage>
</organism>
<evidence type="ECO:0000256" key="3">
    <source>
        <dbReference type="ARBA" id="ARBA00023180"/>
    </source>
</evidence>
<accession>A0A8T3CM94</accession>
<dbReference type="SUPFAM" id="SSF48726">
    <property type="entry name" value="Immunoglobulin"/>
    <property type="match status" value="8"/>
</dbReference>
<keyword evidence="4" id="KW-0393">Immunoglobulin domain</keyword>
<feature type="domain" description="Ig-like" evidence="5">
    <location>
        <begin position="121"/>
        <end position="210"/>
    </location>
</feature>
<evidence type="ECO:0000256" key="4">
    <source>
        <dbReference type="ARBA" id="ARBA00023319"/>
    </source>
</evidence>
<feature type="domain" description="Ig-like" evidence="5">
    <location>
        <begin position="395"/>
        <end position="474"/>
    </location>
</feature>